<reference evidence="2" key="1">
    <citation type="journal article" date="2020" name="Nat. Commun.">
        <title>Large-scale genome sequencing of mycorrhizal fungi provides insights into the early evolution of symbiotic traits.</title>
        <authorList>
            <person name="Miyauchi S."/>
            <person name="Kiss E."/>
            <person name="Kuo A."/>
            <person name="Drula E."/>
            <person name="Kohler A."/>
            <person name="Sanchez-Garcia M."/>
            <person name="Morin E."/>
            <person name="Andreopoulos B."/>
            <person name="Barry K.W."/>
            <person name="Bonito G."/>
            <person name="Buee M."/>
            <person name="Carver A."/>
            <person name="Chen C."/>
            <person name="Cichocki N."/>
            <person name="Clum A."/>
            <person name="Culley D."/>
            <person name="Crous P.W."/>
            <person name="Fauchery L."/>
            <person name="Girlanda M."/>
            <person name="Hayes R.D."/>
            <person name="Keri Z."/>
            <person name="LaButti K."/>
            <person name="Lipzen A."/>
            <person name="Lombard V."/>
            <person name="Magnuson J."/>
            <person name="Maillard F."/>
            <person name="Murat C."/>
            <person name="Nolan M."/>
            <person name="Ohm R.A."/>
            <person name="Pangilinan J."/>
            <person name="Pereira M.F."/>
            <person name="Perotto S."/>
            <person name="Peter M."/>
            <person name="Pfister S."/>
            <person name="Riley R."/>
            <person name="Sitrit Y."/>
            <person name="Stielow J.B."/>
            <person name="Szollosi G."/>
            <person name="Zifcakova L."/>
            <person name="Stursova M."/>
            <person name="Spatafora J.W."/>
            <person name="Tedersoo L."/>
            <person name="Vaario L.M."/>
            <person name="Yamada A."/>
            <person name="Yan M."/>
            <person name="Wang P."/>
            <person name="Xu J."/>
            <person name="Bruns T."/>
            <person name="Baldrian P."/>
            <person name="Vilgalys R."/>
            <person name="Dunand C."/>
            <person name="Henrissat B."/>
            <person name="Grigoriev I.V."/>
            <person name="Hibbett D."/>
            <person name="Nagy L.G."/>
            <person name="Martin F.M."/>
        </authorList>
    </citation>
    <scope>NUCLEOTIDE SEQUENCE</scope>
    <source>
        <strain evidence="2">UH-Tt-Lm1</strain>
    </source>
</reference>
<accession>A0A9P6HHT6</accession>
<reference evidence="2" key="2">
    <citation type="submission" date="2020-11" db="EMBL/GenBank/DDBJ databases">
        <authorList>
            <consortium name="DOE Joint Genome Institute"/>
            <person name="Kuo A."/>
            <person name="Miyauchi S."/>
            <person name="Kiss E."/>
            <person name="Drula E."/>
            <person name="Kohler A."/>
            <person name="Sanchez-Garcia M."/>
            <person name="Andreopoulos B."/>
            <person name="Barry K.W."/>
            <person name="Bonito G."/>
            <person name="Buee M."/>
            <person name="Carver A."/>
            <person name="Chen C."/>
            <person name="Cichocki N."/>
            <person name="Clum A."/>
            <person name="Culley D."/>
            <person name="Crous P.W."/>
            <person name="Fauchery L."/>
            <person name="Girlanda M."/>
            <person name="Hayes R."/>
            <person name="Keri Z."/>
            <person name="Labutti K."/>
            <person name="Lipzen A."/>
            <person name="Lombard V."/>
            <person name="Magnuson J."/>
            <person name="Maillard F."/>
            <person name="Morin E."/>
            <person name="Murat C."/>
            <person name="Nolan M."/>
            <person name="Ohm R."/>
            <person name="Pangilinan J."/>
            <person name="Pereira M."/>
            <person name="Perotto S."/>
            <person name="Peter M."/>
            <person name="Riley R."/>
            <person name="Sitrit Y."/>
            <person name="Stielow B."/>
            <person name="Szollosi G."/>
            <person name="Zifcakova L."/>
            <person name="Stursova M."/>
            <person name="Spatafora J.W."/>
            <person name="Tedersoo L."/>
            <person name="Vaario L.-M."/>
            <person name="Yamada A."/>
            <person name="Yan M."/>
            <person name="Wang P."/>
            <person name="Xu J."/>
            <person name="Bruns T."/>
            <person name="Baldrian P."/>
            <person name="Vilgalys R."/>
            <person name="Henrissat B."/>
            <person name="Grigoriev I.V."/>
            <person name="Hibbett D."/>
            <person name="Nagy L.G."/>
            <person name="Martin F.M."/>
        </authorList>
    </citation>
    <scope>NUCLEOTIDE SEQUENCE</scope>
    <source>
        <strain evidence="2">UH-Tt-Lm1</strain>
    </source>
</reference>
<keyword evidence="3" id="KW-1185">Reference proteome</keyword>
<organism evidence="2 3">
    <name type="scientific">Thelephora terrestris</name>
    <dbReference type="NCBI Taxonomy" id="56493"/>
    <lineage>
        <taxon>Eukaryota</taxon>
        <taxon>Fungi</taxon>
        <taxon>Dikarya</taxon>
        <taxon>Basidiomycota</taxon>
        <taxon>Agaricomycotina</taxon>
        <taxon>Agaricomycetes</taxon>
        <taxon>Thelephorales</taxon>
        <taxon>Thelephoraceae</taxon>
        <taxon>Thelephora</taxon>
    </lineage>
</organism>
<dbReference type="Proteomes" id="UP000736335">
    <property type="component" value="Unassembled WGS sequence"/>
</dbReference>
<evidence type="ECO:0000313" key="2">
    <source>
        <dbReference type="EMBL" id="KAF9787292.1"/>
    </source>
</evidence>
<protein>
    <submittedName>
        <fullName evidence="2">Uncharacterized protein</fullName>
    </submittedName>
</protein>
<proteinExistence type="predicted"/>
<gene>
    <name evidence="2" type="ORF">BJ322DRAFT_1019738</name>
</gene>
<feature type="region of interest" description="Disordered" evidence="1">
    <location>
        <begin position="1"/>
        <end position="112"/>
    </location>
</feature>
<name>A0A9P6HHT6_9AGAM</name>
<evidence type="ECO:0000313" key="3">
    <source>
        <dbReference type="Proteomes" id="UP000736335"/>
    </source>
</evidence>
<evidence type="ECO:0000256" key="1">
    <source>
        <dbReference type="SAM" id="MobiDB-lite"/>
    </source>
</evidence>
<dbReference type="AlphaFoldDB" id="A0A9P6HHT6"/>
<sequence>MSPPPRPRLLSFAPDSPRDEWKFPARPQPVGPRSATLLGRTCVHVGGRGTTGAQVDTLPGGPDRPITQAKDKTPASPGSKQSHADRTSAAEDSLMSGANGLHSGLGEETYGDVGEKKGRLRLSQTIEVETLRLGGKWKCLRNKRPLFSCNAEFVTTSPVTRSSVSSAWVRSLGLLLHTDDSGHGIEPQVCSARTSEGGVSGVFDTRRWRFVGWLGAVGVATLTIAAKGSLKSLSFYSPGGGAALELD</sequence>
<comment type="caution">
    <text evidence="2">The sequence shown here is derived from an EMBL/GenBank/DDBJ whole genome shotgun (WGS) entry which is preliminary data.</text>
</comment>
<dbReference type="EMBL" id="WIUZ02000005">
    <property type="protein sequence ID" value="KAF9787292.1"/>
    <property type="molecule type" value="Genomic_DNA"/>
</dbReference>